<reference evidence="3 4" key="1">
    <citation type="journal article" date="2023" name="Proc. Natl. Acad. Sci. U.S.A.">
        <title>A global phylogenomic analysis of the shiitake genus Lentinula.</title>
        <authorList>
            <person name="Sierra-Patev S."/>
            <person name="Min B."/>
            <person name="Naranjo-Ortiz M."/>
            <person name="Looney B."/>
            <person name="Konkel Z."/>
            <person name="Slot J.C."/>
            <person name="Sakamoto Y."/>
            <person name="Steenwyk J.L."/>
            <person name="Rokas A."/>
            <person name="Carro J."/>
            <person name="Camarero S."/>
            <person name="Ferreira P."/>
            <person name="Molpeceres G."/>
            <person name="Ruiz-Duenas F.J."/>
            <person name="Serrano A."/>
            <person name="Henrissat B."/>
            <person name="Drula E."/>
            <person name="Hughes K.W."/>
            <person name="Mata J.L."/>
            <person name="Ishikawa N.K."/>
            <person name="Vargas-Isla R."/>
            <person name="Ushijima S."/>
            <person name="Smith C.A."/>
            <person name="Donoghue J."/>
            <person name="Ahrendt S."/>
            <person name="Andreopoulos W."/>
            <person name="He G."/>
            <person name="LaButti K."/>
            <person name="Lipzen A."/>
            <person name="Ng V."/>
            <person name="Riley R."/>
            <person name="Sandor L."/>
            <person name="Barry K."/>
            <person name="Martinez A.T."/>
            <person name="Xiao Y."/>
            <person name="Gibbons J.G."/>
            <person name="Terashima K."/>
            <person name="Grigoriev I.V."/>
            <person name="Hibbett D."/>
        </authorList>
    </citation>
    <scope>NUCLEOTIDE SEQUENCE [LARGE SCALE GENOMIC DNA]</scope>
    <source>
        <strain evidence="3 4">TFB7810</strain>
    </source>
</reference>
<evidence type="ECO:0000256" key="1">
    <source>
        <dbReference type="SAM" id="Phobius"/>
    </source>
</evidence>
<dbReference type="GO" id="GO:0016020">
    <property type="term" value="C:membrane"/>
    <property type="evidence" value="ECO:0007669"/>
    <property type="project" value="TreeGrafter"/>
</dbReference>
<evidence type="ECO:0000313" key="3">
    <source>
        <dbReference type="EMBL" id="KAJ3742557.1"/>
    </source>
</evidence>
<feature type="transmembrane region" description="Helical" evidence="1">
    <location>
        <begin position="253"/>
        <end position="272"/>
    </location>
</feature>
<evidence type="ECO:0000259" key="2">
    <source>
        <dbReference type="Pfam" id="PF12051"/>
    </source>
</evidence>
<organism evidence="3 4">
    <name type="scientific">Lentinula detonsa</name>
    <dbReference type="NCBI Taxonomy" id="2804962"/>
    <lineage>
        <taxon>Eukaryota</taxon>
        <taxon>Fungi</taxon>
        <taxon>Dikarya</taxon>
        <taxon>Basidiomycota</taxon>
        <taxon>Agaricomycotina</taxon>
        <taxon>Agaricomycetes</taxon>
        <taxon>Agaricomycetidae</taxon>
        <taxon>Agaricales</taxon>
        <taxon>Marasmiineae</taxon>
        <taxon>Omphalotaceae</taxon>
        <taxon>Lentinula</taxon>
    </lineage>
</organism>
<dbReference type="EMBL" id="JANVFU010000010">
    <property type="protein sequence ID" value="KAJ3742557.1"/>
    <property type="molecule type" value="Genomic_DNA"/>
</dbReference>
<protein>
    <recommendedName>
        <fullName evidence="2">DUF3533 domain-containing protein</fullName>
    </recommendedName>
</protein>
<dbReference type="PANTHER" id="PTHR34814">
    <property type="entry name" value="NITROSOGUANIDINE RESISTANCE PROTEIN SNG1"/>
    <property type="match status" value="1"/>
</dbReference>
<feature type="transmembrane region" description="Helical" evidence="1">
    <location>
        <begin position="53"/>
        <end position="77"/>
    </location>
</feature>
<gene>
    <name evidence="3" type="ORF">DFH05DRAFT_1422876</name>
</gene>
<feature type="transmembrane region" description="Helical" evidence="1">
    <location>
        <begin position="292"/>
        <end position="313"/>
    </location>
</feature>
<keyword evidence="1" id="KW-1133">Transmembrane helix</keyword>
<sequence length="457" mass="50021">MSDHDTLLDVSTPTATSARITSNTMNSKTTSHPQIPPFSASFTDRNLKVARSIYFKTLIGGTVALTVAMFAIFSIYWGALWKSPEHPLNGWIVDFDQSTIGNVVVQALEASSASGKISWSQVSPSNFPGGPGDVGNDVVEQKTWIAVVVNANATSNLQSAVASVDSFYNGSSAITVYGNQARSENGYNAILSPTVQAVLISTSQKFAQSYAIELASTSANITNLLSNAPQIVTQPISFIINDLKPFDIPVATAMTYVGLIYTLILSFFIVNISLSARLMSGLETHLTTASIIRLRLCSSFITYFFLSLFYSLLSRAFQVDFSRRFGAAGLVLFWMLNWAGMLAVGLALEAMLTLLTMKGVPFFMILLIISNVSVCFLPIDVLPRIYRYGYAFPFYNISCAVRTILFGTKNDLGLNFGVLIAWTAISCITLPLFQWYMRRRHISELNGTMQADEKVAD</sequence>
<accession>A0A9W8NXD2</accession>
<dbReference type="Proteomes" id="UP001142393">
    <property type="component" value="Unassembled WGS sequence"/>
</dbReference>
<dbReference type="PANTHER" id="PTHR34814:SF1">
    <property type="entry name" value="NITROSOGUANIDINE RESISTANCE PROTEIN SNG1"/>
    <property type="match status" value="1"/>
</dbReference>
<feature type="transmembrane region" description="Helical" evidence="1">
    <location>
        <begin position="412"/>
        <end position="433"/>
    </location>
</feature>
<name>A0A9W8NXD2_9AGAR</name>
<proteinExistence type="predicted"/>
<evidence type="ECO:0000313" key="4">
    <source>
        <dbReference type="Proteomes" id="UP001142393"/>
    </source>
</evidence>
<keyword evidence="4" id="KW-1185">Reference proteome</keyword>
<dbReference type="AlphaFoldDB" id="A0A9W8NXD2"/>
<dbReference type="InterPro" id="IPR022703">
    <property type="entry name" value="DUF3533"/>
</dbReference>
<keyword evidence="1" id="KW-0472">Membrane</keyword>
<feature type="transmembrane region" description="Helical" evidence="1">
    <location>
        <begin position="325"/>
        <end position="348"/>
    </location>
</feature>
<dbReference type="Pfam" id="PF12051">
    <property type="entry name" value="DUF3533"/>
    <property type="match status" value="1"/>
</dbReference>
<keyword evidence="1" id="KW-0812">Transmembrane</keyword>
<feature type="transmembrane region" description="Helical" evidence="1">
    <location>
        <begin position="360"/>
        <end position="381"/>
    </location>
</feature>
<dbReference type="InterPro" id="IPR053001">
    <property type="entry name" value="MNNG_permease-like"/>
</dbReference>
<feature type="domain" description="DUF3533" evidence="2">
    <location>
        <begin position="63"/>
        <end position="427"/>
    </location>
</feature>
<comment type="caution">
    <text evidence="3">The sequence shown here is derived from an EMBL/GenBank/DDBJ whole genome shotgun (WGS) entry which is preliminary data.</text>
</comment>